<dbReference type="GO" id="GO:0005509">
    <property type="term" value="F:calcium ion binding"/>
    <property type="evidence" value="ECO:0007669"/>
    <property type="project" value="InterPro"/>
</dbReference>
<gene>
    <name evidence="3" type="ORF">DICPUDRAFT_30751</name>
</gene>
<dbReference type="VEuPathDB" id="AmoebaDB:DICPUDRAFT_30751"/>
<keyword evidence="1" id="KW-0106">Calcium</keyword>
<evidence type="ECO:0000313" key="3">
    <source>
        <dbReference type="EMBL" id="EGC37151.1"/>
    </source>
</evidence>
<evidence type="ECO:0000313" key="4">
    <source>
        <dbReference type="Proteomes" id="UP000001064"/>
    </source>
</evidence>
<keyword evidence="4" id="KW-1185">Reference proteome</keyword>
<dbReference type="InParanoid" id="F0ZFZ9"/>
<reference evidence="4" key="1">
    <citation type="journal article" date="2011" name="Genome Biol.">
        <title>Comparative genomics of the social amoebae Dictyostelium discoideum and Dictyostelium purpureum.</title>
        <authorList>
            <consortium name="US DOE Joint Genome Institute (JGI-PGF)"/>
            <person name="Sucgang R."/>
            <person name="Kuo A."/>
            <person name="Tian X."/>
            <person name="Salerno W."/>
            <person name="Parikh A."/>
            <person name="Feasley C.L."/>
            <person name="Dalin E."/>
            <person name="Tu H."/>
            <person name="Huang E."/>
            <person name="Barry K."/>
            <person name="Lindquist E."/>
            <person name="Shapiro H."/>
            <person name="Bruce D."/>
            <person name="Schmutz J."/>
            <person name="Salamov A."/>
            <person name="Fey P."/>
            <person name="Gaudet P."/>
            <person name="Anjard C."/>
            <person name="Babu M.M."/>
            <person name="Basu S."/>
            <person name="Bushmanova Y."/>
            <person name="van der Wel H."/>
            <person name="Katoh-Kurasawa M."/>
            <person name="Dinh C."/>
            <person name="Coutinho P.M."/>
            <person name="Saito T."/>
            <person name="Elias M."/>
            <person name="Schaap P."/>
            <person name="Kay R.R."/>
            <person name="Henrissat B."/>
            <person name="Eichinger L."/>
            <person name="Rivero F."/>
            <person name="Putnam N.H."/>
            <person name="West C.M."/>
            <person name="Loomis W.F."/>
            <person name="Chisholm R.L."/>
            <person name="Shaulsky G."/>
            <person name="Strassmann J.E."/>
            <person name="Queller D.C."/>
            <person name="Kuspa A."/>
            <person name="Grigoriev I.V."/>
        </authorList>
    </citation>
    <scope>NUCLEOTIDE SEQUENCE [LARGE SCALE GENOMIC DNA]</scope>
    <source>
        <strain evidence="4">QSDP1</strain>
    </source>
</reference>
<dbReference type="PROSITE" id="PS50222">
    <property type="entry name" value="EF_HAND_2"/>
    <property type="match status" value="1"/>
</dbReference>
<proteinExistence type="predicted"/>
<feature type="domain" description="EF-hand" evidence="2">
    <location>
        <begin position="1"/>
        <end position="28"/>
    </location>
</feature>
<dbReference type="InterPro" id="IPR011992">
    <property type="entry name" value="EF-hand-dom_pair"/>
</dbReference>
<sequence>MSEKYDKDGDRSLTRSEVIEYFKENKVKNPNINAAMIFKCLDVNRGNNIIYLFTI</sequence>
<evidence type="ECO:0000256" key="1">
    <source>
        <dbReference type="ARBA" id="ARBA00022837"/>
    </source>
</evidence>
<dbReference type="RefSeq" id="XP_003286354.1">
    <property type="nucleotide sequence ID" value="XM_003286306.1"/>
</dbReference>
<dbReference type="Proteomes" id="UP000001064">
    <property type="component" value="Unassembled WGS sequence"/>
</dbReference>
<dbReference type="Gene3D" id="1.10.238.10">
    <property type="entry name" value="EF-hand"/>
    <property type="match status" value="1"/>
</dbReference>
<evidence type="ECO:0000259" key="2">
    <source>
        <dbReference type="PROSITE" id="PS50222"/>
    </source>
</evidence>
<dbReference type="InterPro" id="IPR002048">
    <property type="entry name" value="EF_hand_dom"/>
</dbReference>
<name>F0ZFZ9_DICPU</name>
<dbReference type="OrthoDB" id="20736at2759"/>
<protein>
    <recommendedName>
        <fullName evidence="2">EF-hand domain-containing protein</fullName>
    </recommendedName>
</protein>
<dbReference type="InterPro" id="IPR018247">
    <property type="entry name" value="EF_Hand_1_Ca_BS"/>
</dbReference>
<dbReference type="PROSITE" id="PS00018">
    <property type="entry name" value="EF_HAND_1"/>
    <property type="match status" value="1"/>
</dbReference>
<accession>F0ZFZ9</accession>
<dbReference type="AlphaFoldDB" id="F0ZFZ9"/>
<dbReference type="KEGG" id="dpp:DICPUDRAFT_30751"/>
<organism evidence="3 4">
    <name type="scientific">Dictyostelium purpureum</name>
    <name type="common">Slime mold</name>
    <dbReference type="NCBI Taxonomy" id="5786"/>
    <lineage>
        <taxon>Eukaryota</taxon>
        <taxon>Amoebozoa</taxon>
        <taxon>Evosea</taxon>
        <taxon>Eumycetozoa</taxon>
        <taxon>Dictyostelia</taxon>
        <taxon>Dictyosteliales</taxon>
        <taxon>Dictyosteliaceae</taxon>
        <taxon>Dictyostelium</taxon>
    </lineage>
</organism>
<dbReference type="SUPFAM" id="SSF47473">
    <property type="entry name" value="EF-hand"/>
    <property type="match status" value="1"/>
</dbReference>
<dbReference type="EMBL" id="GL871007">
    <property type="protein sequence ID" value="EGC37151.1"/>
    <property type="molecule type" value="Genomic_DNA"/>
</dbReference>
<dbReference type="GeneID" id="10503726"/>